<dbReference type="EMBL" id="MPJC01000004">
    <property type="protein sequence ID" value="OKA22515.1"/>
    <property type="molecule type" value="Genomic_DNA"/>
</dbReference>
<dbReference type="GO" id="GO:0005524">
    <property type="term" value="F:ATP binding"/>
    <property type="evidence" value="ECO:0007669"/>
    <property type="project" value="UniProtKB-KW"/>
</dbReference>
<dbReference type="InterPro" id="IPR003439">
    <property type="entry name" value="ABC_transporter-like_ATP-bd"/>
</dbReference>
<dbReference type="GO" id="GO:0043190">
    <property type="term" value="C:ATP-binding cassette (ABC) transporter complex"/>
    <property type="evidence" value="ECO:0007669"/>
    <property type="project" value="InterPro"/>
</dbReference>
<comment type="similarity">
    <text evidence="7">Belongs to the ABC transporter superfamily. Spermidine/putrescine importer (TC 3.A.1.11.1) family.</text>
</comment>
<comment type="catalytic activity">
    <reaction evidence="7">
        <text>ATP + H2O + polyamine-[polyamine-binding protein]Side 1 = ADP + phosphate + polyamineSide 2 + [polyamine-binding protein]Side 1.</text>
        <dbReference type="EC" id="7.6.2.11"/>
    </reaction>
</comment>
<keyword evidence="12" id="KW-1185">Reference proteome</keyword>
<comment type="subunit">
    <text evidence="7">The complex is composed of two ATP-binding proteins (PotA), two transmembrane proteins (PotB and PotC) and a solute-binding protein (PotD).</text>
</comment>
<dbReference type="InterPro" id="IPR017871">
    <property type="entry name" value="ABC_transporter-like_CS"/>
</dbReference>
<dbReference type="InterPro" id="IPR027417">
    <property type="entry name" value="P-loop_NTPase"/>
</dbReference>
<evidence type="ECO:0000256" key="5">
    <source>
        <dbReference type="ARBA" id="ARBA00022967"/>
    </source>
</evidence>
<dbReference type="InterPro" id="IPR003593">
    <property type="entry name" value="AAA+_ATPase"/>
</dbReference>
<sequence>MKHLVSFKNIQKTYDGIRPVVKDLNLDIKEGEFVTLLGPSGSGKTTSLMMLAGFETPTHGEIFLKDKPLHNLPPHKRDIGMVFQNYALFPHMTIEQNLAFPLSVRKMNSVDRKAKVRKALDMVKLSEFATRYPAQLSGGQQQRVALARALVFEPKLVLMDEPLGALDKQLREHMQLEIKHLHQQLGLTVVYVTHDQSEALTMSDRVAVFNDGIIQQIDSPPAIYEAPTTRFVAQFIGENNTLLGTFVYKDAGLTVARLADGSLIRAISAVEAVPGDQVALCIRPERVIVGPAGSSPLTARIQEYIYLGDHVRMITEIAGQPDFMIKLPASQMNASWTVGSTISVSWAPEHIRALDMTTH</sequence>
<dbReference type="PANTHER" id="PTHR42781:SF6">
    <property type="entry name" value="SPERMIDINE_PUTRESCINE IMPORT ATP-BINDING PROTEIN POTA"/>
    <property type="match status" value="1"/>
</dbReference>
<evidence type="ECO:0000256" key="3">
    <source>
        <dbReference type="ARBA" id="ARBA00022741"/>
    </source>
</evidence>
<dbReference type="FunFam" id="3.40.50.300:FF:000133">
    <property type="entry name" value="Spermidine/putrescine import ATP-binding protein PotA"/>
    <property type="match status" value="1"/>
</dbReference>
<keyword evidence="6 7" id="KW-0472">Membrane</keyword>
<dbReference type="AlphaFoldDB" id="A0A0M3UE42"/>
<reference evidence="9 12" key="2">
    <citation type="submission" date="2016-11" db="EMBL/GenBank/DDBJ databases">
        <title>Draft genome of Pseudomonas versuta A4R1.5.</title>
        <authorList>
            <person name="See-Too W.-S."/>
        </authorList>
    </citation>
    <scope>NUCLEOTIDE SEQUENCE [LARGE SCALE GENOMIC DNA]</scope>
    <source>
        <strain evidence="9 12">A4R1.5</strain>
    </source>
</reference>
<dbReference type="NCBIfam" id="TIGR01187">
    <property type="entry name" value="potA"/>
    <property type="match status" value="1"/>
</dbReference>
<dbReference type="SUPFAM" id="SSF50331">
    <property type="entry name" value="MOP-like"/>
    <property type="match status" value="1"/>
</dbReference>
<proteinExistence type="inferred from homology"/>
<dbReference type="EC" id="7.6.2.11" evidence="7"/>
<dbReference type="InterPro" id="IPR050093">
    <property type="entry name" value="ABC_SmlMolc_Importer"/>
</dbReference>
<evidence type="ECO:0000313" key="11">
    <source>
        <dbReference type="Proteomes" id="UP000185990"/>
    </source>
</evidence>
<dbReference type="PROSITE" id="PS00211">
    <property type="entry name" value="ABC_TRANSPORTER_1"/>
    <property type="match status" value="1"/>
</dbReference>
<dbReference type="InterPro" id="IPR005893">
    <property type="entry name" value="PotA-like"/>
</dbReference>
<dbReference type="SUPFAM" id="SSF52540">
    <property type="entry name" value="P-loop containing nucleoside triphosphate hydrolases"/>
    <property type="match status" value="1"/>
</dbReference>
<evidence type="ECO:0000256" key="4">
    <source>
        <dbReference type="ARBA" id="ARBA00022840"/>
    </source>
</evidence>
<gene>
    <name evidence="7" type="primary">potA</name>
    <name evidence="9" type="ORF">BOH73_08830</name>
    <name evidence="10" type="ORF">BOH74_05430</name>
</gene>
<name>A0A0M3UE42_9PSED</name>
<evidence type="ECO:0000256" key="1">
    <source>
        <dbReference type="ARBA" id="ARBA00022448"/>
    </source>
</evidence>
<dbReference type="CDD" id="cd03300">
    <property type="entry name" value="ABC_PotA_N"/>
    <property type="match status" value="1"/>
</dbReference>
<dbReference type="Pfam" id="PF00005">
    <property type="entry name" value="ABC_tran"/>
    <property type="match status" value="1"/>
</dbReference>
<evidence type="ECO:0000313" key="12">
    <source>
        <dbReference type="Proteomes" id="UP000186677"/>
    </source>
</evidence>
<dbReference type="EMBL" id="MPJD01000010">
    <property type="protein sequence ID" value="OKA27224.1"/>
    <property type="molecule type" value="Genomic_DNA"/>
</dbReference>
<organism evidence="10 11">
    <name type="scientific">Pseudomonas versuta</name>
    <dbReference type="NCBI Taxonomy" id="1788301"/>
    <lineage>
        <taxon>Bacteria</taxon>
        <taxon>Pseudomonadati</taxon>
        <taxon>Pseudomonadota</taxon>
        <taxon>Gammaproteobacteria</taxon>
        <taxon>Pseudomonadales</taxon>
        <taxon>Pseudomonadaceae</taxon>
        <taxon>Pseudomonas</taxon>
    </lineage>
</organism>
<keyword evidence="1 7" id="KW-0813">Transport</keyword>
<evidence type="ECO:0000259" key="8">
    <source>
        <dbReference type="PROSITE" id="PS50893"/>
    </source>
</evidence>
<accession>A0A0M3UE42</accession>
<keyword evidence="2 7" id="KW-1003">Cell membrane</keyword>
<evidence type="ECO:0000313" key="9">
    <source>
        <dbReference type="EMBL" id="OKA22515.1"/>
    </source>
</evidence>
<reference evidence="10 11" key="1">
    <citation type="submission" date="2016-11" db="EMBL/GenBank/DDBJ databases">
        <title>Draft genome of Pseudomonas versuta A4R1.12.</title>
        <authorList>
            <person name="See-Too W.-S."/>
        </authorList>
    </citation>
    <scope>NUCLEOTIDE SEQUENCE [LARGE SCALE GENOMIC DNA]</scope>
    <source>
        <strain evidence="10 11">A4R1.12</strain>
    </source>
</reference>
<dbReference type="Proteomes" id="UP000186677">
    <property type="component" value="Unassembled WGS sequence"/>
</dbReference>
<dbReference type="PROSITE" id="PS50893">
    <property type="entry name" value="ABC_TRANSPORTER_2"/>
    <property type="match status" value="1"/>
</dbReference>
<protein>
    <recommendedName>
        <fullName evidence="7">Spermidine/putrescine import ATP-binding protein PotA</fullName>
        <ecNumber evidence="7">7.6.2.11</ecNumber>
    </recommendedName>
</protein>
<dbReference type="InterPro" id="IPR008995">
    <property type="entry name" value="Mo/tungstate-bd_C_term_dom"/>
</dbReference>
<evidence type="ECO:0000256" key="7">
    <source>
        <dbReference type="RuleBase" id="RU364083"/>
    </source>
</evidence>
<dbReference type="GO" id="GO:0016887">
    <property type="term" value="F:ATP hydrolysis activity"/>
    <property type="evidence" value="ECO:0007669"/>
    <property type="project" value="InterPro"/>
</dbReference>
<dbReference type="InterPro" id="IPR017879">
    <property type="entry name" value="PotA_ATP-bd"/>
</dbReference>
<keyword evidence="4 7" id="KW-0067">ATP-binding</keyword>
<keyword evidence="3 7" id="KW-0547">Nucleotide-binding</keyword>
<dbReference type="InterPro" id="IPR013611">
    <property type="entry name" value="Transp-assoc_OB_typ2"/>
</dbReference>
<dbReference type="Pfam" id="PF08402">
    <property type="entry name" value="TOBE_2"/>
    <property type="match status" value="1"/>
</dbReference>
<evidence type="ECO:0000256" key="6">
    <source>
        <dbReference type="ARBA" id="ARBA00023136"/>
    </source>
</evidence>
<feature type="domain" description="ABC transporter" evidence="8">
    <location>
        <begin position="5"/>
        <end position="236"/>
    </location>
</feature>
<keyword evidence="5 7" id="KW-1278">Translocase</keyword>
<comment type="function">
    <text evidence="7">Part of the ABC transporter complex PotABCD involved in spermidine/putrescine import. Responsible for energy coupling to the transport system.</text>
</comment>
<evidence type="ECO:0000313" key="10">
    <source>
        <dbReference type="EMBL" id="OKA27224.1"/>
    </source>
</evidence>
<dbReference type="OrthoDB" id="9802264at2"/>
<evidence type="ECO:0000256" key="2">
    <source>
        <dbReference type="ARBA" id="ARBA00022475"/>
    </source>
</evidence>
<dbReference type="Proteomes" id="UP000185990">
    <property type="component" value="Unassembled WGS sequence"/>
</dbReference>
<dbReference type="Gene3D" id="3.40.50.300">
    <property type="entry name" value="P-loop containing nucleotide triphosphate hydrolases"/>
    <property type="match status" value="1"/>
</dbReference>
<accession>A0A1Q4KLI1</accession>
<dbReference type="GO" id="GO:0015594">
    <property type="term" value="F:ABC-type putrescine transporter activity"/>
    <property type="evidence" value="ECO:0007669"/>
    <property type="project" value="InterPro"/>
</dbReference>
<dbReference type="KEGG" id="ppsy:AOC04_10400"/>
<dbReference type="SMART" id="SM00382">
    <property type="entry name" value="AAA"/>
    <property type="match status" value="1"/>
</dbReference>
<dbReference type="Gene3D" id="2.40.50.100">
    <property type="match status" value="1"/>
</dbReference>
<comment type="caution">
    <text evidence="10">The sequence shown here is derived from an EMBL/GenBank/DDBJ whole genome shotgun (WGS) entry which is preliminary data.</text>
</comment>
<dbReference type="PANTHER" id="PTHR42781">
    <property type="entry name" value="SPERMIDINE/PUTRESCINE IMPORT ATP-BINDING PROTEIN POTA"/>
    <property type="match status" value="1"/>
</dbReference>